<dbReference type="InterPro" id="IPR050801">
    <property type="entry name" value="Ca-Dep_Lectins_ImmuneDev"/>
</dbReference>
<dbReference type="InterPro" id="IPR016186">
    <property type="entry name" value="C-type_lectin-like/link_sf"/>
</dbReference>
<dbReference type="PANTHER" id="PTHR22801:SF63">
    <property type="entry name" value="C-TYPE LECTIN DOMAIN-CONTAINING PROTEIN"/>
    <property type="match status" value="1"/>
</dbReference>
<dbReference type="InterPro" id="IPR016187">
    <property type="entry name" value="CTDL_fold"/>
</dbReference>
<organism evidence="3 4">
    <name type="scientific">Gryllus longicercus</name>
    <dbReference type="NCBI Taxonomy" id="2509291"/>
    <lineage>
        <taxon>Eukaryota</taxon>
        <taxon>Metazoa</taxon>
        <taxon>Ecdysozoa</taxon>
        <taxon>Arthropoda</taxon>
        <taxon>Hexapoda</taxon>
        <taxon>Insecta</taxon>
        <taxon>Pterygota</taxon>
        <taxon>Neoptera</taxon>
        <taxon>Polyneoptera</taxon>
        <taxon>Orthoptera</taxon>
        <taxon>Ensifera</taxon>
        <taxon>Gryllidea</taxon>
        <taxon>Grylloidea</taxon>
        <taxon>Gryllidae</taxon>
        <taxon>Gryllinae</taxon>
        <taxon>Gryllus</taxon>
    </lineage>
</organism>
<name>A0AAN9V1U2_9ORTH</name>
<evidence type="ECO:0000313" key="3">
    <source>
        <dbReference type="EMBL" id="KAK7790052.1"/>
    </source>
</evidence>
<keyword evidence="4" id="KW-1185">Reference proteome</keyword>
<dbReference type="InterPro" id="IPR001304">
    <property type="entry name" value="C-type_lectin-like"/>
</dbReference>
<dbReference type="SUPFAM" id="SSF56436">
    <property type="entry name" value="C-type lectin-like"/>
    <property type="match status" value="1"/>
</dbReference>
<dbReference type="PROSITE" id="PS51257">
    <property type="entry name" value="PROKAR_LIPOPROTEIN"/>
    <property type="match status" value="1"/>
</dbReference>
<dbReference type="PROSITE" id="PS50041">
    <property type="entry name" value="C_TYPE_LECTIN_2"/>
    <property type="match status" value="1"/>
</dbReference>
<accession>A0AAN9V1U2</accession>
<proteinExistence type="predicted"/>
<sequence length="231" mass="25051">MSFGRRGAWALVLVLACVAARGLVRAQQCRRVAASVAVGTSRNASGHWEAQVVLQRRSEAPGRGAGEVRLEVEPSTAICGGARVDSVTLTIRGPPPPPGPGYVSVPGVGYYRIHKELHTWAEAKAICEAEGGHLLIINSEAEDKAILQLLKRTPNLSTWLFIGFDDKEKEGFYVTIFGDPVASLGYARWHPGQPDDWDKKEDCGTVWTESGGLNDYICDGKMGFICEQRTG</sequence>
<comment type="caution">
    <text evidence="3">The sequence shown here is derived from an EMBL/GenBank/DDBJ whole genome shotgun (WGS) entry which is preliminary data.</text>
</comment>
<evidence type="ECO:0000259" key="2">
    <source>
        <dbReference type="PROSITE" id="PS50041"/>
    </source>
</evidence>
<feature type="domain" description="C-type lectin" evidence="2">
    <location>
        <begin position="111"/>
        <end position="227"/>
    </location>
</feature>
<keyword evidence="1" id="KW-0732">Signal</keyword>
<dbReference type="Proteomes" id="UP001378592">
    <property type="component" value="Unassembled WGS sequence"/>
</dbReference>
<dbReference type="CDD" id="cd00037">
    <property type="entry name" value="CLECT"/>
    <property type="match status" value="1"/>
</dbReference>
<dbReference type="Gene3D" id="3.10.100.10">
    <property type="entry name" value="Mannose-Binding Protein A, subunit A"/>
    <property type="match status" value="1"/>
</dbReference>
<gene>
    <name evidence="3" type="ORF">R5R35_007428</name>
</gene>
<dbReference type="Pfam" id="PF00059">
    <property type="entry name" value="Lectin_C"/>
    <property type="match status" value="1"/>
</dbReference>
<reference evidence="3 4" key="1">
    <citation type="submission" date="2024-03" db="EMBL/GenBank/DDBJ databases">
        <title>The genome assembly and annotation of the cricket Gryllus longicercus Weissman &amp; Gray.</title>
        <authorList>
            <person name="Szrajer S."/>
            <person name="Gray D."/>
            <person name="Ylla G."/>
        </authorList>
    </citation>
    <scope>NUCLEOTIDE SEQUENCE [LARGE SCALE GENOMIC DNA]</scope>
    <source>
        <strain evidence="3">DAG 2021-001</strain>
        <tissue evidence="3">Whole body minus gut</tissue>
    </source>
</reference>
<dbReference type="EMBL" id="JAZDUA010000669">
    <property type="protein sequence ID" value="KAK7790052.1"/>
    <property type="molecule type" value="Genomic_DNA"/>
</dbReference>
<evidence type="ECO:0000256" key="1">
    <source>
        <dbReference type="SAM" id="SignalP"/>
    </source>
</evidence>
<evidence type="ECO:0000313" key="4">
    <source>
        <dbReference type="Proteomes" id="UP001378592"/>
    </source>
</evidence>
<dbReference type="SMART" id="SM00034">
    <property type="entry name" value="CLECT"/>
    <property type="match status" value="1"/>
</dbReference>
<dbReference type="AlphaFoldDB" id="A0AAN9V1U2"/>
<feature type="chain" id="PRO_5043015474" description="C-type lectin domain-containing protein" evidence="1">
    <location>
        <begin position="27"/>
        <end position="231"/>
    </location>
</feature>
<dbReference type="PANTHER" id="PTHR22801">
    <property type="entry name" value="LITHOSTATHINE"/>
    <property type="match status" value="1"/>
</dbReference>
<feature type="signal peptide" evidence="1">
    <location>
        <begin position="1"/>
        <end position="26"/>
    </location>
</feature>
<protein>
    <recommendedName>
        <fullName evidence="2">C-type lectin domain-containing protein</fullName>
    </recommendedName>
</protein>